<dbReference type="NCBIfam" id="NF047843">
    <property type="entry name" value="MST_Rv0443"/>
    <property type="match status" value="1"/>
</dbReference>
<dbReference type="RefSeq" id="WP_101831687.1">
    <property type="nucleotide sequence ID" value="NZ_FZMO01000123.1"/>
</dbReference>
<keyword evidence="2" id="KW-1185">Reference proteome</keyword>
<proteinExistence type="predicted"/>
<name>A0A2I2KQG2_9ACTN</name>
<reference evidence="1 2" key="1">
    <citation type="submission" date="2017-06" db="EMBL/GenBank/DDBJ databases">
        <authorList>
            <person name="Kim H.J."/>
            <person name="Triplett B.A."/>
        </authorList>
    </citation>
    <scope>NUCLEOTIDE SEQUENCE [LARGE SCALE GENOMIC DNA]</scope>
    <source>
        <strain evidence="1">FRACA_ARgP5</strain>
    </source>
</reference>
<dbReference type="EMBL" id="FZMO01000123">
    <property type="protein sequence ID" value="SNQ47911.1"/>
    <property type="molecule type" value="Genomic_DNA"/>
</dbReference>
<organism evidence="1 2">
    <name type="scientific">Frankia canadensis</name>
    <dbReference type="NCBI Taxonomy" id="1836972"/>
    <lineage>
        <taxon>Bacteria</taxon>
        <taxon>Bacillati</taxon>
        <taxon>Actinomycetota</taxon>
        <taxon>Actinomycetes</taxon>
        <taxon>Frankiales</taxon>
        <taxon>Frankiaceae</taxon>
        <taxon>Frankia</taxon>
    </lineage>
</organism>
<dbReference type="Proteomes" id="UP000234331">
    <property type="component" value="Unassembled WGS sequence"/>
</dbReference>
<evidence type="ECO:0008006" key="3">
    <source>
        <dbReference type="Google" id="ProtNLM"/>
    </source>
</evidence>
<evidence type="ECO:0000313" key="2">
    <source>
        <dbReference type="Proteomes" id="UP000234331"/>
    </source>
</evidence>
<dbReference type="Pfam" id="PF04978">
    <property type="entry name" value="MST"/>
    <property type="match status" value="1"/>
</dbReference>
<sequence>MHGCDLLADAFGRIRDEVRGAVTGLGADQLAARLDGTANSIGWLVWHLTRVQDDHVAEVAGVEQIWTAAGFADRFALPLPTASIGYGHTSAEVDAVRVADPALLTQYHEAVHDQTVRYLATLGDDDLDRVVDERWEPPVTLGVRLVSVISDDLQHVGQAAFLRGVLERRGV</sequence>
<dbReference type="SUPFAM" id="SSF109854">
    <property type="entry name" value="DinB/YfiT-like putative metalloenzymes"/>
    <property type="match status" value="1"/>
</dbReference>
<dbReference type="InterPro" id="IPR007061">
    <property type="entry name" value="MST-like"/>
</dbReference>
<evidence type="ECO:0000313" key="1">
    <source>
        <dbReference type="EMBL" id="SNQ47911.1"/>
    </source>
</evidence>
<gene>
    <name evidence="1" type="ORF">FRACA_2090007</name>
</gene>
<protein>
    <recommendedName>
        <fullName evidence="3">Chorismate synthase</fullName>
    </recommendedName>
</protein>
<dbReference type="InterPro" id="IPR034660">
    <property type="entry name" value="DinB/YfiT-like"/>
</dbReference>
<dbReference type="AlphaFoldDB" id="A0A2I2KQG2"/>
<accession>A0A2I2KQG2</accession>
<dbReference type="Gene3D" id="1.20.120.450">
    <property type="entry name" value="dinb family like domain"/>
    <property type="match status" value="1"/>
</dbReference>
<dbReference type="OrthoDB" id="2363925at2"/>